<dbReference type="AlphaFoldDB" id="A0A7W9SW17"/>
<proteinExistence type="predicted"/>
<dbReference type="RefSeq" id="WP_184203987.1">
    <property type="nucleotide sequence ID" value="NZ_JACHGW010000009.1"/>
</dbReference>
<keyword evidence="3" id="KW-1185">Reference proteome</keyword>
<accession>A0A7W9SW17</accession>
<evidence type="ECO:0000259" key="1">
    <source>
        <dbReference type="Pfam" id="PF22557"/>
    </source>
</evidence>
<comment type="caution">
    <text evidence="2">The sequence shown here is derived from an EMBL/GenBank/DDBJ whole genome shotgun (WGS) entry which is preliminary data.</text>
</comment>
<reference evidence="2 3" key="1">
    <citation type="submission" date="2020-08" db="EMBL/GenBank/DDBJ databases">
        <title>Genomic Encyclopedia of Type Strains, Phase IV (KMG-IV): sequencing the most valuable type-strain genomes for metagenomic binning, comparative biology and taxonomic classification.</title>
        <authorList>
            <person name="Goeker M."/>
        </authorList>
    </citation>
    <scope>NUCLEOTIDE SEQUENCE [LARGE SCALE GENOMIC DNA]</scope>
    <source>
        <strain evidence="2 3">DSM 23562</strain>
    </source>
</reference>
<organism evidence="2 3">
    <name type="scientific">Armatimonas rosea</name>
    <dbReference type="NCBI Taxonomy" id="685828"/>
    <lineage>
        <taxon>Bacteria</taxon>
        <taxon>Bacillati</taxon>
        <taxon>Armatimonadota</taxon>
        <taxon>Armatimonadia</taxon>
        <taxon>Armatimonadales</taxon>
        <taxon>Armatimonadaceae</taxon>
        <taxon>Armatimonas</taxon>
    </lineage>
</organism>
<feature type="domain" description="Dual OB-containing" evidence="1">
    <location>
        <begin position="1"/>
        <end position="201"/>
    </location>
</feature>
<evidence type="ECO:0000313" key="3">
    <source>
        <dbReference type="Proteomes" id="UP000520814"/>
    </source>
</evidence>
<dbReference type="Proteomes" id="UP000520814">
    <property type="component" value="Unassembled WGS sequence"/>
</dbReference>
<sequence length="203" mass="22433">MEVVITGKTKMQGGLCIGGLRLSDWSAIRLLPSDGSRSWPTDSPMKVGEVWNVEGAPNAVLTPPHTEDFRLTVAPSKVRDYGASLKNDIVANVAVAQGNFAALYQGHLLPILSGSICVRRPNVPSFSTQFWIATWDINLRLNGKAYYVVSWQDKTYKMPYVGVEQPVTVIPAGSLIRVSLARWFTPPSHTEEACYLQLSGWWL</sequence>
<dbReference type="InterPro" id="IPR054335">
    <property type="entry name" value="DuOB_dom"/>
</dbReference>
<evidence type="ECO:0000313" key="2">
    <source>
        <dbReference type="EMBL" id="MBB6053900.1"/>
    </source>
</evidence>
<protein>
    <recommendedName>
        <fullName evidence="1">Dual OB-containing domain-containing protein</fullName>
    </recommendedName>
</protein>
<dbReference type="EMBL" id="JACHGW010000009">
    <property type="protein sequence ID" value="MBB6053900.1"/>
    <property type="molecule type" value="Genomic_DNA"/>
</dbReference>
<gene>
    <name evidence="2" type="ORF">HNQ39_005747</name>
</gene>
<dbReference type="Pfam" id="PF22557">
    <property type="entry name" value="DuOB"/>
    <property type="match status" value="1"/>
</dbReference>
<name>A0A7W9SW17_ARMRO</name>